<feature type="domain" description="GGDEF" evidence="2">
    <location>
        <begin position="222"/>
        <end position="355"/>
    </location>
</feature>
<dbReference type="Pfam" id="PF00563">
    <property type="entry name" value="EAL"/>
    <property type="match status" value="1"/>
</dbReference>
<dbReference type="NCBIfam" id="TIGR00254">
    <property type="entry name" value="GGDEF"/>
    <property type="match status" value="1"/>
</dbReference>
<dbReference type="GO" id="GO:0071111">
    <property type="term" value="F:cyclic-guanylate-specific phosphodiesterase activity"/>
    <property type="evidence" value="ECO:0007669"/>
    <property type="project" value="InterPro"/>
</dbReference>
<dbReference type="Pfam" id="PF01590">
    <property type="entry name" value="GAF"/>
    <property type="match status" value="1"/>
</dbReference>
<dbReference type="SUPFAM" id="SSF55073">
    <property type="entry name" value="Nucleotide cyclase"/>
    <property type="match status" value="1"/>
</dbReference>
<proteinExistence type="predicted"/>
<feature type="domain" description="EAL" evidence="1">
    <location>
        <begin position="364"/>
        <end position="615"/>
    </location>
</feature>
<organism evidence="3 4">
    <name type="scientific">Dokdonella immobilis</name>
    <dbReference type="NCBI Taxonomy" id="578942"/>
    <lineage>
        <taxon>Bacteria</taxon>
        <taxon>Pseudomonadati</taxon>
        <taxon>Pseudomonadota</taxon>
        <taxon>Gammaproteobacteria</taxon>
        <taxon>Lysobacterales</taxon>
        <taxon>Rhodanobacteraceae</taxon>
        <taxon>Dokdonella</taxon>
    </lineage>
</organism>
<dbReference type="CDD" id="cd01949">
    <property type="entry name" value="GGDEF"/>
    <property type="match status" value="1"/>
</dbReference>
<protein>
    <submittedName>
        <fullName evidence="3">Diguanylate cyclase (GGDEF) domain-containing protein</fullName>
    </submittedName>
</protein>
<dbReference type="EMBL" id="FOVF01000003">
    <property type="protein sequence ID" value="SFN05803.1"/>
    <property type="molecule type" value="Genomic_DNA"/>
</dbReference>
<dbReference type="InterPro" id="IPR003018">
    <property type="entry name" value="GAF"/>
</dbReference>
<dbReference type="SMART" id="SM00267">
    <property type="entry name" value="GGDEF"/>
    <property type="match status" value="1"/>
</dbReference>
<dbReference type="InterPro" id="IPR001633">
    <property type="entry name" value="EAL_dom"/>
</dbReference>
<evidence type="ECO:0000259" key="2">
    <source>
        <dbReference type="PROSITE" id="PS50887"/>
    </source>
</evidence>
<dbReference type="CDD" id="cd01948">
    <property type="entry name" value="EAL"/>
    <property type="match status" value="1"/>
</dbReference>
<dbReference type="SMART" id="SM00065">
    <property type="entry name" value="GAF"/>
    <property type="match status" value="1"/>
</dbReference>
<evidence type="ECO:0000259" key="1">
    <source>
        <dbReference type="PROSITE" id="PS50883"/>
    </source>
</evidence>
<dbReference type="InterPro" id="IPR035919">
    <property type="entry name" value="EAL_sf"/>
</dbReference>
<dbReference type="PROSITE" id="PS50887">
    <property type="entry name" value="GGDEF"/>
    <property type="match status" value="1"/>
</dbReference>
<dbReference type="Proteomes" id="UP000198575">
    <property type="component" value="Unassembled WGS sequence"/>
</dbReference>
<dbReference type="Gene3D" id="3.30.70.270">
    <property type="match status" value="1"/>
</dbReference>
<dbReference type="STRING" id="578942.SAMN05216289_103138"/>
<sequence>MSQGNVVQISADVVSMDTDPHWMRLRDALLTLACTPFHDAEAVRKRLLITAAEALEVDRVSLWLFEPGLSTIVCVAIYESGKGVSHPGTRLSAVAAPDYFQSLQGLLTLAAADALVDPRTRQLSDDYLKPLGIGAMLDVPVRQFGELIGILCHEHTGSPREWLVTERVFAAAIGALCSQVMEFEKLRRSERERQHALFHDQLTGLANRALFLERLDSARKDGDAALLVLDVDGFGEFAKAFGPAFGDQLLRETALRLEQGVRRGELAGRMGNDEFALLLVGERGVMDAVQRATDLRAKMQAGMIIDGQDVRVRFSIGLVPSIRHYESAQDILRDAEIAQNSAARAGRDFVQIFESGMEEPIRRRLELEADIRRAIEASEFVFHLQPIFSRDGKLDGAEALIRWEHPRRGLLLPSDFLQVAEDSGLLSLVQWPLLGDLFGQVARWRSAKCPRFAIAINFSSVQFTLAGFPDQLLAVALRAGLPADAISVEVTENSLLTNQERDLSVIHRLASAGIGLSLDDFGTGYASITHLAQLPLSTVKIDRSFVSRAVDDPRYGAIIETLIRLAHNLSLGVVAEGIETPAQLRMLSDGECDQMQGFHLGRPVSIAEFESCWLR</sequence>
<dbReference type="PROSITE" id="PS50883">
    <property type="entry name" value="EAL"/>
    <property type="match status" value="1"/>
</dbReference>
<dbReference type="Pfam" id="PF00990">
    <property type="entry name" value="GGDEF"/>
    <property type="match status" value="1"/>
</dbReference>
<dbReference type="PANTHER" id="PTHR33121:SF70">
    <property type="entry name" value="SIGNALING PROTEIN YKOW"/>
    <property type="match status" value="1"/>
</dbReference>
<evidence type="ECO:0000313" key="4">
    <source>
        <dbReference type="Proteomes" id="UP000198575"/>
    </source>
</evidence>
<gene>
    <name evidence="3" type="ORF">SAMN05216289_103138</name>
</gene>
<dbReference type="InterPro" id="IPR029787">
    <property type="entry name" value="Nucleotide_cyclase"/>
</dbReference>
<dbReference type="SUPFAM" id="SSF55781">
    <property type="entry name" value="GAF domain-like"/>
    <property type="match status" value="1"/>
</dbReference>
<reference evidence="3 4" key="1">
    <citation type="submission" date="2016-10" db="EMBL/GenBank/DDBJ databases">
        <authorList>
            <person name="de Groot N.N."/>
        </authorList>
    </citation>
    <scope>NUCLEOTIDE SEQUENCE [LARGE SCALE GENOMIC DNA]</scope>
    <source>
        <strain evidence="3 4">CGMCC 1.7659</strain>
    </source>
</reference>
<dbReference type="SMART" id="SM00052">
    <property type="entry name" value="EAL"/>
    <property type="match status" value="1"/>
</dbReference>
<accession>A0A1I4VX32</accession>
<dbReference type="AlphaFoldDB" id="A0A1I4VX32"/>
<dbReference type="InterPro" id="IPR050706">
    <property type="entry name" value="Cyclic-di-GMP_PDE-like"/>
</dbReference>
<dbReference type="RefSeq" id="WP_175497889.1">
    <property type="nucleotide sequence ID" value="NZ_FOVF01000003.1"/>
</dbReference>
<dbReference type="Gene3D" id="3.30.450.40">
    <property type="match status" value="1"/>
</dbReference>
<dbReference type="InterPro" id="IPR029016">
    <property type="entry name" value="GAF-like_dom_sf"/>
</dbReference>
<name>A0A1I4VX32_9GAMM</name>
<dbReference type="InterPro" id="IPR043128">
    <property type="entry name" value="Rev_trsase/Diguanyl_cyclase"/>
</dbReference>
<evidence type="ECO:0000313" key="3">
    <source>
        <dbReference type="EMBL" id="SFN05803.1"/>
    </source>
</evidence>
<dbReference type="SUPFAM" id="SSF141868">
    <property type="entry name" value="EAL domain-like"/>
    <property type="match status" value="1"/>
</dbReference>
<keyword evidence="4" id="KW-1185">Reference proteome</keyword>
<dbReference type="InterPro" id="IPR000160">
    <property type="entry name" value="GGDEF_dom"/>
</dbReference>
<dbReference type="Gene3D" id="3.20.20.450">
    <property type="entry name" value="EAL domain"/>
    <property type="match status" value="1"/>
</dbReference>
<dbReference type="PANTHER" id="PTHR33121">
    <property type="entry name" value="CYCLIC DI-GMP PHOSPHODIESTERASE PDEF"/>
    <property type="match status" value="1"/>
</dbReference>